<sequence>MAKFNVIQKQRRAKGPGTEAGGARGAEHHRQAEGANSTCLHLWQAQAEALQEMAEGAKRSTGEGVGHDGGRRDGGG</sequence>
<evidence type="ECO:0000313" key="3">
    <source>
        <dbReference type="EnsemblPlants" id="Ma04_p16820.1"/>
    </source>
</evidence>
<evidence type="ECO:0000313" key="2">
    <source>
        <dbReference type="EMBL" id="CAG1842349.1"/>
    </source>
</evidence>
<name>A0A804IQK0_MUSAM</name>
<reference evidence="2" key="1">
    <citation type="submission" date="2021-03" db="EMBL/GenBank/DDBJ databases">
        <authorList>
            <consortium name="Genoscope - CEA"/>
            <person name="William W."/>
        </authorList>
    </citation>
    <scope>NUCLEOTIDE SEQUENCE</scope>
    <source>
        <strain evidence="2">Doubled-haploid Pahang</strain>
    </source>
</reference>
<dbReference type="InParanoid" id="A0A804IQK0"/>
<feature type="region of interest" description="Disordered" evidence="1">
    <location>
        <begin position="52"/>
        <end position="76"/>
    </location>
</feature>
<evidence type="ECO:0000256" key="1">
    <source>
        <dbReference type="SAM" id="MobiDB-lite"/>
    </source>
</evidence>
<organism evidence="3 4">
    <name type="scientific">Musa acuminata subsp. malaccensis</name>
    <name type="common">Wild banana</name>
    <name type="synonym">Musa malaccensis</name>
    <dbReference type="NCBI Taxonomy" id="214687"/>
    <lineage>
        <taxon>Eukaryota</taxon>
        <taxon>Viridiplantae</taxon>
        <taxon>Streptophyta</taxon>
        <taxon>Embryophyta</taxon>
        <taxon>Tracheophyta</taxon>
        <taxon>Spermatophyta</taxon>
        <taxon>Magnoliopsida</taxon>
        <taxon>Liliopsida</taxon>
        <taxon>Zingiberales</taxon>
        <taxon>Musaceae</taxon>
        <taxon>Musa</taxon>
    </lineage>
</organism>
<evidence type="ECO:0000313" key="4">
    <source>
        <dbReference type="Proteomes" id="UP000012960"/>
    </source>
</evidence>
<protein>
    <submittedName>
        <fullName evidence="2">(wild Malaysian banana) hypothetical protein</fullName>
    </submittedName>
</protein>
<keyword evidence="4" id="KW-1185">Reference proteome</keyword>
<reference evidence="3" key="2">
    <citation type="submission" date="2021-05" db="UniProtKB">
        <authorList>
            <consortium name="EnsemblPlants"/>
        </authorList>
    </citation>
    <scope>IDENTIFICATION</scope>
    <source>
        <strain evidence="3">subsp. malaccensis</strain>
    </source>
</reference>
<feature type="compositionally biased region" description="Basic and acidic residues" evidence="1">
    <location>
        <begin position="55"/>
        <end position="76"/>
    </location>
</feature>
<dbReference type="EnsemblPlants" id="Ma04_t16820.1">
    <property type="protein sequence ID" value="Ma04_p16820.1"/>
    <property type="gene ID" value="Ma04_g16820"/>
</dbReference>
<dbReference type="EMBL" id="HG996469">
    <property type="protein sequence ID" value="CAG1842349.1"/>
    <property type="molecule type" value="Genomic_DNA"/>
</dbReference>
<gene>
    <name evidence="2" type="ORF">GSMUA_121440.1</name>
</gene>
<proteinExistence type="predicted"/>
<accession>A0A804IQK0</accession>
<dbReference type="Gramene" id="Ma04_t16820.1">
    <property type="protein sequence ID" value="Ma04_p16820.1"/>
    <property type="gene ID" value="Ma04_g16820"/>
</dbReference>
<dbReference type="Proteomes" id="UP000012960">
    <property type="component" value="Unplaced"/>
</dbReference>
<dbReference type="AlphaFoldDB" id="A0A804IQK0"/>
<feature type="region of interest" description="Disordered" evidence="1">
    <location>
        <begin position="1"/>
        <end position="38"/>
    </location>
</feature>